<dbReference type="PANTHER" id="PTHR15036:SF85">
    <property type="entry name" value="SP2353, ISOFORM A"/>
    <property type="match status" value="1"/>
</dbReference>
<name>A0AA88HH09_ARTSF</name>
<dbReference type="Proteomes" id="UP001187531">
    <property type="component" value="Unassembled WGS sequence"/>
</dbReference>
<accession>A0AA88HH09</accession>
<sequence>MIVPSFNGSSFLKYTPLGKHGALYFEIQVTIKPKKPTGLIWYTGNAYLGDYAMLGIRDGYAVFTMDLGDGPLSIRSPMQLALKEWHTIKVLRTGKQAILRIRGQPDVEGETSGAYVEMTLTEQLYVGGLPSDLLPNAGLEEIKGYSGCIQQILELDLKVFKSTFSTAEFDVSQQY</sequence>
<dbReference type="InterPro" id="IPR013320">
    <property type="entry name" value="ConA-like_dom_sf"/>
</dbReference>
<comment type="caution">
    <text evidence="3">The sequence shown here is derived from an EMBL/GenBank/DDBJ whole genome shotgun (WGS) entry which is preliminary data.</text>
</comment>
<dbReference type="SMART" id="SM00282">
    <property type="entry name" value="LamG"/>
    <property type="match status" value="1"/>
</dbReference>
<protein>
    <recommendedName>
        <fullName evidence="2">Laminin G domain-containing protein</fullName>
    </recommendedName>
</protein>
<dbReference type="EMBL" id="JAVRJZ010000020">
    <property type="protein sequence ID" value="KAK2705466.1"/>
    <property type="molecule type" value="Genomic_DNA"/>
</dbReference>
<dbReference type="GO" id="GO:0016020">
    <property type="term" value="C:membrane"/>
    <property type="evidence" value="ECO:0007669"/>
    <property type="project" value="UniProtKB-SubCell"/>
</dbReference>
<dbReference type="InterPro" id="IPR001791">
    <property type="entry name" value="Laminin_G"/>
</dbReference>
<evidence type="ECO:0000256" key="1">
    <source>
        <dbReference type="PROSITE-ProRule" id="PRU00122"/>
    </source>
</evidence>
<dbReference type="InterPro" id="IPR050372">
    <property type="entry name" value="Neurexin-related_CASP"/>
</dbReference>
<proteinExistence type="predicted"/>
<organism evidence="3 4">
    <name type="scientific">Artemia franciscana</name>
    <name type="common">Brine shrimp</name>
    <name type="synonym">Artemia sanfranciscana</name>
    <dbReference type="NCBI Taxonomy" id="6661"/>
    <lineage>
        <taxon>Eukaryota</taxon>
        <taxon>Metazoa</taxon>
        <taxon>Ecdysozoa</taxon>
        <taxon>Arthropoda</taxon>
        <taxon>Crustacea</taxon>
        <taxon>Branchiopoda</taxon>
        <taxon>Anostraca</taxon>
        <taxon>Artemiidae</taxon>
        <taxon>Artemia</taxon>
    </lineage>
</organism>
<dbReference type="PROSITE" id="PS50025">
    <property type="entry name" value="LAM_G_DOMAIN"/>
    <property type="match status" value="1"/>
</dbReference>
<dbReference type="Pfam" id="PF00054">
    <property type="entry name" value="Laminin_G_1"/>
    <property type="match status" value="1"/>
</dbReference>
<dbReference type="PANTHER" id="PTHR15036">
    <property type="entry name" value="PIKACHURIN-LIKE PROTEIN"/>
    <property type="match status" value="1"/>
</dbReference>
<keyword evidence="4" id="KW-1185">Reference proteome</keyword>
<feature type="domain" description="Laminin G" evidence="2">
    <location>
        <begin position="1"/>
        <end position="175"/>
    </location>
</feature>
<evidence type="ECO:0000313" key="4">
    <source>
        <dbReference type="Proteomes" id="UP001187531"/>
    </source>
</evidence>
<reference evidence="3" key="1">
    <citation type="submission" date="2023-07" db="EMBL/GenBank/DDBJ databases">
        <title>Chromosome-level genome assembly of Artemia franciscana.</title>
        <authorList>
            <person name="Jo E."/>
        </authorList>
    </citation>
    <scope>NUCLEOTIDE SEQUENCE</scope>
    <source>
        <tissue evidence="3">Whole body</tissue>
    </source>
</reference>
<evidence type="ECO:0000313" key="3">
    <source>
        <dbReference type="EMBL" id="KAK2705466.1"/>
    </source>
</evidence>
<dbReference type="SUPFAM" id="SSF49899">
    <property type="entry name" value="Concanavalin A-like lectins/glucanases"/>
    <property type="match status" value="1"/>
</dbReference>
<dbReference type="Gene3D" id="2.60.120.200">
    <property type="match status" value="1"/>
</dbReference>
<dbReference type="CDD" id="cd00110">
    <property type="entry name" value="LamG"/>
    <property type="match status" value="1"/>
</dbReference>
<comment type="caution">
    <text evidence="1">Lacks conserved residue(s) required for the propagation of feature annotation.</text>
</comment>
<dbReference type="AlphaFoldDB" id="A0AA88HH09"/>
<gene>
    <name evidence="3" type="ORF">QYM36_015752</name>
</gene>
<evidence type="ECO:0000259" key="2">
    <source>
        <dbReference type="PROSITE" id="PS50025"/>
    </source>
</evidence>